<keyword evidence="2" id="KW-1185">Reference proteome</keyword>
<name>A0A1E5D2M1_9VIBR</name>
<comment type="caution">
    <text evidence="1">The sequence shown here is derived from an EMBL/GenBank/DDBJ whole genome shotgun (WGS) entry which is preliminary data.</text>
</comment>
<proteinExistence type="predicted"/>
<dbReference type="Proteomes" id="UP000094165">
    <property type="component" value="Unassembled WGS sequence"/>
</dbReference>
<gene>
    <name evidence="1" type="ORF">A130_03845</name>
</gene>
<protein>
    <submittedName>
        <fullName evidence="1">Uncharacterized protein</fullName>
    </submittedName>
</protein>
<dbReference type="RefSeq" id="WP_017052382.1">
    <property type="nucleotide sequence ID" value="NZ_AJYW02000071.1"/>
</dbReference>
<evidence type="ECO:0000313" key="2">
    <source>
        <dbReference type="Proteomes" id="UP000094165"/>
    </source>
</evidence>
<dbReference type="AlphaFoldDB" id="A0A1E5D2M1"/>
<dbReference type="EMBL" id="AJYW02000071">
    <property type="protein sequence ID" value="OEE77775.1"/>
    <property type="molecule type" value="Genomic_DNA"/>
</dbReference>
<organism evidence="1 2">
    <name type="scientific">Vibrio genomosp. F6 str. FF-238</name>
    <dbReference type="NCBI Taxonomy" id="1191298"/>
    <lineage>
        <taxon>Bacteria</taxon>
        <taxon>Pseudomonadati</taxon>
        <taxon>Pseudomonadota</taxon>
        <taxon>Gammaproteobacteria</taxon>
        <taxon>Vibrionales</taxon>
        <taxon>Vibrionaceae</taxon>
        <taxon>Vibrio</taxon>
    </lineage>
</organism>
<sequence>MPDTYCSTCQKVTAHKALMRRNTDHDSANGSVLQSFQQLMNQFINGEHYYKLEQQLFCRSCNCQSVSPADRSTYARLANHEIHL</sequence>
<reference evidence="1 2" key="1">
    <citation type="journal article" date="2012" name="Science">
        <title>Ecological populations of bacteria act as socially cohesive units of antibiotic production and resistance.</title>
        <authorList>
            <person name="Cordero O.X."/>
            <person name="Wildschutte H."/>
            <person name="Kirkup B."/>
            <person name="Proehl S."/>
            <person name="Ngo L."/>
            <person name="Hussain F."/>
            <person name="Le Roux F."/>
            <person name="Mincer T."/>
            <person name="Polz M.F."/>
        </authorList>
    </citation>
    <scope>NUCLEOTIDE SEQUENCE [LARGE SCALE GENOMIC DNA]</scope>
    <source>
        <strain evidence="1 2">FF-238</strain>
    </source>
</reference>
<accession>A0A1E5D2M1</accession>
<evidence type="ECO:0000313" key="1">
    <source>
        <dbReference type="EMBL" id="OEE77775.1"/>
    </source>
</evidence>